<dbReference type="EMBL" id="CAJEWN010000771">
    <property type="protein sequence ID" value="CAD2189797.1"/>
    <property type="molecule type" value="Genomic_DNA"/>
</dbReference>
<reference evidence="1 2" key="1">
    <citation type="submission" date="2020-08" db="EMBL/GenBank/DDBJ databases">
        <authorList>
            <person name="Koutsovoulos G."/>
            <person name="Danchin GJ E."/>
        </authorList>
    </citation>
    <scope>NUCLEOTIDE SEQUENCE [LARGE SCALE GENOMIC DNA]</scope>
</reference>
<evidence type="ECO:0000313" key="1">
    <source>
        <dbReference type="EMBL" id="CAD2189797.1"/>
    </source>
</evidence>
<evidence type="ECO:0000313" key="2">
    <source>
        <dbReference type="Proteomes" id="UP000580250"/>
    </source>
</evidence>
<accession>A0A6V7WS32</accession>
<name>A0A6V7WS32_MELEN</name>
<protein>
    <submittedName>
        <fullName evidence="1">Uncharacterized protein</fullName>
    </submittedName>
</protein>
<proteinExistence type="predicted"/>
<gene>
    <name evidence="1" type="ORF">MENT_LOCUS42538</name>
</gene>
<dbReference type="Proteomes" id="UP000580250">
    <property type="component" value="Unassembled WGS sequence"/>
</dbReference>
<sequence>MISNFTENSMFCAVKNKNKIINKCCPGLTCATKADGRSFCTMGTCANTAGADCDPGENIAALD</sequence>
<comment type="caution">
    <text evidence="1">The sequence shown here is derived from an EMBL/GenBank/DDBJ whole genome shotgun (WGS) entry which is preliminary data.</text>
</comment>
<organism evidence="1 2">
    <name type="scientific">Meloidogyne enterolobii</name>
    <name type="common">Root-knot nematode worm</name>
    <name type="synonym">Meloidogyne mayaguensis</name>
    <dbReference type="NCBI Taxonomy" id="390850"/>
    <lineage>
        <taxon>Eukaryota</taxon>
        <taxon>Metazoa</taxon>
        <taxon>Ecdysozoa</taxon>
        <taxon>Nematoda</taxon>
        <taxon>Chromadorea</taxon>
        <taxon>Rhabditida</taxon>
        <taxon>Tylenchina</taxon>
        <taxon>Tylenchomorpha</taxon>
        <taxon>Tylenchoidea</taxon>
        <taxon>Meloidogynidae</taxon>
        <taxon>Meloidogyninae</taxon>
        <taxon>Meloidogyne</taxon>
    </lineage>
</organism>
<dbReference type="AlphaFoldDB" id="A0A6V7WS32"/>